<keyword evidence="1" id="KW-0472">Membrane</keyword>
<name>A0A1F5LC54_PENAI</name>
<dbReference type="PANTHER" id="PTHR37013">
    <property type="entry name" value="INTEGRAL MEMBRANE PROTEIN (AFU_ORTHOLOGUE AFUA_1G05950)-RELATED"/>
    <property type="match status" value="1"/>
</dbReference>
<dbReference type="Proteomes" id="UP000177622">
    <property type="component" value="Unassembled WGS sequence"/>
</dbReference>
<evidence type="ECO:0000256" key="1">
    <source>
        <dbReference type="SAM" id="Phobius"/>
    </source>
</evidence>
<protein>
    <recommendedName>
        <fullName evidence="2">DUF7703 domain-containing protein</fullName>
    </recommendedName>
</protein>
<keyword evidence="4" id="KW-1185">Reference proteome</keyword>
<proteinExistence type="predicted"/>
<dbReference type="OrthoDB" id="405906at2759"/>
<evidence type="ECO:0000259" key="2">
    <source>
        <dbReference type="Pfam" id="PF24802"/>
    </source>
</evidence>
<gene>
    <name evidence="3" type="ORF">PENARI_c015G05256</name>
</gene>
<dbReference type="EMBL" id="LXJU01000015">
    <property type="protein sequence ID" value="OGE50772.1"/>
    <property type="molecule type" value="Genomic_DNA"/>
</dbReference>
<evidence type="ECO:0000313" key="3">
    <source>
        <dbReference type="EMBL" id="OGE50772.1"/>
    </source>
</evidence>
<dbReference type="Pfam" id="PF24802">
    <property type="entry name" value="DUF7703"/>
    <property type="match status" value="1"/>
</dbReference>
<evidence type="ECO:0000313" key="4">
    <source>
        <dbReference type="Proteomes" id="UP000177622"/>
    </source>
</evidence>
<keyword evidence="1" id="KW-0812">Transmembrane</keyword>
<comment type="caution">
    <text evidence="3">The sequence shown here is derived from an EMBL/GenBank/DDBJ whole genome shotgun (WGS) entry which is preliminary data.</text>
</comment>
<sequence>MVPGQSVVLYSRLHLIVRNHKVLRLVLWFIIIGTVILLVPTTTLVYLIVYVSTKPIIKGYNVIERMELAWFCAQEFVLTGIYISETVKLIKIWPGRDRRRLNIMYQLLAINALIIIFDFTLLILEYVGYHSLQVTLKPMVYSIKLKLEFAVLGKLVALVQPHHVQQSYDRQHECLDFVNAAPLASDISQGAE</sequence>
<feature type="transmembrane region" description="Helical" evidence="1">
    <location>
        <begin position="108"/>
        <end position="129"/>
    </location>
</feature>
<dbReference type="InterPro" id="IPR056120">
    <property type="entry name" value="DUF7703"/>
</dbReference>
<feature type="domain" description="DUF7703" evidence="2">
    <location>
        <begin position="1"/>
        <end position="159"/>
    </location>
</feature>
<dbReference type="GeneID" id="34578508"/>
<feature type="transmembrane region" description="Helical" evidence="1">
    <location>
        <begin position="25"/>
        <end position="48"/>
    </location>
</feature>
<organism evidence="3 4">
    <name type="scientific">Penicillium arizonense</name>
    <dbReference type="NCBI Taxonomy" id="1835702"/>
    <lineage>
        <taxon>Eukaryota</taxon>
        <taxon>Fungi</taxon>
        <taxon>Dikarya</taxon>
        <taxon>Ascomycota</taxon>
        <taxon>Pezizomycotina</taxon>
        <taxon>Eurotiomycetes</taxon>
        <taxon>Eurotiomycetidae</taxon>
        <taxon>Eurotiales</taxon>
        <taxon>Aspergillaceae</taxon>
        <taxon>Penicillium</taxon>
    </lineage>
</organism>
<reference evidence="3 4" key="1">
    <citation type="journal article" date="2016" name="Sci. Rep.">
        <title>Penicillium arizonense, a new, genome sequenced fungal species, reveals a high chemical diversity in secreted metabolites.</title>
        <authorList>
            <person name="Grijseels S."/>
            <person name="Nielsen J.C."/>
            <person name="Randelovic M."/>
            <person name="Nielsen J."/>
            <person name="Nielsen K.F."/>
            <person name="Workman M."/>
            <person name="Frisvad J.C."/>
        </authorList>
    </citation>
    <scope>NUCLEOTIDE SEQUENCE [LARGE SCALE GENOMIC DNA]</scope>
    <source>
        <strain evidence="3 4">CBS 141311</strain>
    </source>
</reference>
<accession>A0A1F5LC54</accession>
<dbReference type="AlphaFoldDB" id="A0A1F5LC54"/>
<dbReference type="RefSeq" id="XP_022486218.1">
    <property type="nucleotide sequence ID" value="XM_022633774.1"/>
</dbReference>
<keyword evidence="1" id="KW-1133">Transmembrane helix</keyword>
<dbReference type="PANTHER" id="PTHR37013:SF5">
    <property type="entry name" value="INTEGRAL MEMBRANE PROTEIN"/>
    <property type="match status" value="1"/>
</dbReference>